<accession>A0A9X1Z9Q6</accession>
<evidence type="ECO:0000256" key="1">
    <source>
        <dbReference type="SAM" id="SignalP"/>
    </source>
</evidence>
<dbReference type="AlphaFoldDB" id="A0A9X1Z9Q6"/>
<reference evidence="2" key="1">
    <citation type="submission" date="2022-01" db="EMBL/GenBank/DDBJ databases">
        <title>Whole genome-based taxonomy of the Shewanellaceae.</title>
        <authorList>
            <person name="Martin-Rodriguez A.J."/>
        </authorList>
    </citation>
    <scope>NUCLEOTIDE SEQUENCE</scope>
    <source>
        <strain evidence="2">KCTC 23973</strain>
    </source>
</reference>
<evidence type="ECO:0000313" key="3">
    <source>
        <dbReference type="Proteomes" id="UP001139293"/>
    </source>
</evidence>
<gene>
    <name evidence="2" type="ORF">L2740_06860</name>
</gene>
<dbReference type="EMBL" id="JAKILB010000003">
    <property type="protein sequence ID" value="MCL1138269.1"/>
    <property type="molecule type" value="Genomic_DNA"/>
</dbReference>
<feature type="chain" id="PRO_5040806583" description="Lipoprotein" evidence="1">
    <location>
        <begin position="20"/>
        <end position="91"/>
    </location>
</feature>
<dbReference type="Proteomes" id="UP001139293">
    <property type="component" value="Unassembled WGS sequence"/>
</dbReference>
<dbReference type="RefSeq" id="WP_248949347.1">
    <property type="nucleotide sequence ID" value="NZ_JAKILB010000003.1"/>
</dbReference>
<feature type="signal peptide" evidence="1">
    <location>
        <begin position="1"/>
        <end position="19"/>
    </location>
</feature>
<evidence type="ECO:0000313" key="2">
    <source>
        <dbReference type="EMBL" id="MCL1138269.1"/>
    </source>
</evidence>
<keyword evidence="3" id="KW-1185">Reference proteome</keyword>
<keyword evidence="1" id="KW-0732">Signal</keyword>
<comment type="caution">
    <text evidence="2">The sequence shown here is derived from an EMBL/GenBank/DDBJ whole genome shotgun (WGS) entry which is preliminary data.</text>
</comment>
<protein>
    <recommendedName>
        <fullName evidence="4">Lipoprotein</fullName>
    </recommendedName>
</protein>
<organism evidence="2 3">
    <name type="scientific">Shewanella pneumatophori</name>
    <dbReference type="NCBI Taxonomy" id="314092"/>
    <lineage>
        <taxon>Bacteria</taxon>
        <taxon>Pseudomonadati</taxon>
        <taxon>Pseudomonadota</taxon>
        <taxon>Gammaproteobacteria</taxon>
        <taxon>Alteromonadales</taxon>
        <taxon>Shewanellaceae</taxon>
        <taxon>Shewanella</taxon>
    </lineage>
</organism>
<proteinExistence type="predicted"/>
<evidence type="ECO:0008006" key="4">
    <source>
        <dbReference type="Google" id="ProtNLM"/>
    </source>
</evidence>
<name>A0A9X1Z9Q6_9GAMM</name>
<sequence length="91" mass="9792">MKLRIKNVLILAATLSVLSGCGDKTSGMACLGTNNDSLVEGMQDICKAGDAVATKHPAYFCDFNYAIAYNDYNSAMCIYNGAQKKERASKN</sequence>
<dbReference type="PROSITE" id="PS51257">
    <property type="entry name" value="PROKAR_LIPOPROTEIN"/>
    <property type="match status" value="1"/>
</dbReference>